<proteinExistence type="predicted"/>
<name>A0A356LME3_9BURK</name>
<dbReference type="Pfam" id="PF18821">
    <property type="entry name" value="LPD7"/>
    <property type="match status" value="1"/>
</dbReference>
<feature type="region of interest" description="Disordered" evidence="1">
    <location>
        <begin position="538"/>
        <end position="569"/>
    </location>
</feature>
<feature type="compositionally biased region" description="Polar residues" evidence="1">
    <location>
        <begin position="739"/>
        <end position="750"/>
    </location>
</feature>
<dbReference type="GO" id="GO:0016817">
    <property type="term" value="F:hydrolase activity, acting on acid anhydrides"/>
    <property type="evidence" value="ECO:0007669"/>
    <property type="project" value="InterPro"/>
</dbReference>
<dbReference type="CDD" id="cd01029">
    <property type="entry name" value="TOPRIM_primases"/>
    <property type="match status" value="1"/>
</dbReference>
<dbReference type="InterPro" id="IPR040677">
    <property type="entry name" value="LPD7"/>
</dbReference>
<comment type="caution">
    <text evidence="5">The sequence shown here is derived from an EMBL/GenBank/DDBJ whole genome shotgun (WGS) entry which is preliminary data.</text>
</comment>
<gene>
    <name evidence="5" type="ORF">DD666_22290</name>
</gene>
<protein>
    <submittedName>
        <fullName evidence="5">Toprim domain-containing protein</fullName>
    </submittedName>
</protein>
<evidence type="ECO:0000259" key="2">
    <source>
        <dbReference type="Pfam" id="PF08707"/>
    </source>
</evidence>
<evidence type="ECO:0000259" key="4">
    <source>
        <dbReference type="Pfam" id="PF18821"/>
    </source>
</evidence>
<feature type="compositionally biased region" description="Basic and acidic residues" evidence="1">
    <location>
        <begin position="710"/>
        <end position="722"/>
    </location>
</feature>
<dbReference type="InterPro" id="IPR034154">
    <property type="entry name" value="TOPRIM_DnaG/twinkle"/>
</dbReference>
<evidence type="ECO:0000256" key="1">
    <source>
        <dbReference type="SAM" id="MobiDB-lite"/>
    </source>
</evidence>
<dbReference type="InterPro" id="IPR014819">
    <property type="entry name" value="PriCT_2"/>
</dbReference>
<feature type="domain" description="Large polyvalent protein-associated" evidence="4">
    <location>
        <begin position="441"/>
        <end position="530"/>
    </location>
</feature>
<evidence type="ECO:0000313" key="6">
    <source>
        <dbReference type="Proteomes" id="UP000264036"/>
    </source>
</evidence>
<reference evidence="5 6" key="1">
    <citation type="journal article" date="2018" name="Nat. Biotechnol.">
        <title>A standardized bacterial taxonomy based on genome phylogeny substantially revises the tree of life.</title>
        <authorList>
            <person name="Parks D.H."/>
            <person name="Chuvochina M."/>
            <person name="Waite D.W."/>
            <person name="Rinke C."/>
            <person name="Skarshewski A."/>
            <person name="Chaumeil P.A."/>
            <person name="Hugenholtz P."/>
        </authorList>
    </citation>
    <scope>NUCLEOTIDE SEQUENCE [LARGE SCALE GENOMIC DNA]</scope>
    <source>
        <strain evidence="5">UBA10707</strain>
    </source>
</reference>
<dbReference type="InterPro" id="IPR006171">
    <property type="entry name" value="TOPRIM_dom"/>
</dbReference>
<dbReference type="Pfam" id="PF08707">
    <property type="entry name" value="PriCT_2"/>
    <property type="match status" value="1"/>
</dbReference>
<feature type="region of interest" description="Disordered" evidence="1">
    <location>
        <begin position="807"/>
        <end position="838"/>
    </location>
</feature>
<dbReference type="Proteomes" id="UP000264036">
    <property type="component" value="Unassembled WGS sequence"/>
</dbReference>
<dbReference type="AlphaFoldDB" id="A0A356LME3"/>
<feature type="domain" description="Primase C-terminal 2" evidence="2">
    <location>
        <begin position="13"/>
        <end position="82"/>
    </location>
</feature>
<sequence length="838" mass="92562">MANETTTSDNEIRQALNHVDSRDREMWLRMGAGIKSELGEGGFDIWDAWSQQSDNYNAKSAKSAWKSLKPGRVNIGSVFFEAKRAGFVPGTPYIPPSPEEQTARQEERRIAEEKALAERAIESAQARAEAQARWDKAGAANPKHPYLVAKGITDPVVIGAIRQDGNQLLIPLRQNKELVALQSIDPNGFKSFGRGSQVQGSAFLIGHPKEATAERGVLVSEGFATAASLRQATGQPVLMAVNAYNMKPVAETLKGKMPGIPVTFCADNDMNGVGINYAEQAANIMGEKARAVMPEFTDTDFAAFRQKHGSEAIPSDFNDLAQVRGSEAVNEGIKPAQIQQDTSEIENQETPALSASVFGQQDINRIEPDLEQVIEQAPIADPVSPVKPHVAAIEREEQEVDTASAASSVELPAEHIAEEAVLKKPILDLAYKAPPDGLEVRYLFVDGKYVDAGNGVTTIFQDKGKYLATVKEDIQTVHDMVEVAKAKGWESLKLSGTPEFKRLMFIEAESQGIKTRGHKPTPEDLAMVNKRFEERSLNQVQDGQKAMVSDQKSQVTDKSQRPDQQDLSSGVLLEHGVAPYLQDKKNKPSYFVTLRHGETDRTIWGVGLPVAIEESGAKVGDEIMLKNRGREPVEVDQPVYGDDGKTVIGHEKVLTHRKAWEVTFLNQEEKIAQEPSVEPASKPDPQAGSTADRLVSQNELPTKAQIETSSKADVDSDVRMRDIGSQSIPSEVKIAADQMRSTQSTGQPSTDKPGFYRRLNSGSQGKFRYMKSMADTVISYLRQDRREDAQRNFNTNMEKVIYGTTLNVPDPMRERTKHSNNKEHRHEYEHQKDLTLDR</sequence>
<accession>A0A356LME3</accession>
<dbReference type="EMBL" id="DOEK01000047">
    <property type="protein sequence ID" value="HBP32126.1"/>
    <property type="molecule type" value="Genomic_DNA"/>
</dbReference>
<feature type="compositionally biased region" description="Basic and acidic residues" evidence="1">
    <location>
        <begin position="820"/>
        <end position="838"/>
    </location>
</feature>
<feature type="region of interest" description="Disordered" evidence="1">
    <location>
        <begin position="672"/>
        <end position="761"/>
    </location>
</feature>
<feature type="domain" description="Toprim" evidence="3">
    <location>
        <begin position="217"/>
        <end position="326"/>
    </location>
</feature>
<dbReference type="Pfam" id="PF13362">
    <property type="entry name" value="Toprim_3"/>
    <property type="match status" value="1"/>
</dbReference>
<feature type="compositionally biased region" description="Polar residues" evidence="1">
    <location>
        <begin position="695"/>
        <end position="709"/>
    </location>
</feature>
<evidence type="ECO:0000259" key="3">
    <source>
        <dbReference type="Pfam" id="PF13362"/>
    </source>
</evidence>
<evidence type="ECO:0000313" key="5">
    <source>
        <dbReference type="EMBL" id="HBP32126.1"/>
    </source>
</evidence>
<organism evidence="5 6">
    <name type="scientific">Advenella kashmirensis</name>
    <dbReference type="NCBI Taxonomy" id="310575"/>
    <lineage>
        <taxon>Bacteria</taxon>
        <taxon>Pseudomonadati</taxon>
        <taxon>Pseudomonadota</taxon>
        <taxon>Betaproteobacteria</taxon>
        <taxon>Burkholderiales</taxon>
        <taxon>Alcaligenaceae</taxon>
    </lineage>
</organism>